<dbReference type="PANTHER" id="PTHR23517">
    <property type="entry name" value="RESISTANCE PROTEIN MDTM, PUTATIVE-RELATED-RELATED"/>
    <property type="match status" value="1"/>
</dbReference>
<dbReference type="Proteomes" id="UP000184287">
    <property type="component" value="Unassembled WGS sequence"/>
</dbReference>
<feature type="transmembrane region" description="Helical" evidence="7">
    <location>
        <begin position="258"/>
        <end position="277"/>
    </location>
</feature>
<evidence type="ECO:0000256" key="5">
    <source>
        <dbReference type="ARBA" id="ARBA00022989"/>
    </source>
</evidence>
<dbReference type="InterPro" id="IPR036259">
    <property type="entry name" value="MFS_trans_sf"/>
</dbReference>
<evidence type="ECO:0000256" key="4">
    <source>
        <dbReference type="ARBA" id="ARBA00022692"/>
    </source>
</evidence>
<feature type="transmembrane region" description="Helical" evidence="7">
    <location>
        <begin position="289"/>
        <end position="307"/>
    </location>
</feature>
<feature type="transmembrane region" description="Helical" evidence="7">
    <location>
        <begin position="105"/>
        <end position="122"/>
    </location>
</feature>
<feature type="transmembrane region" description="Helical" evidence="7">
    <location>
        <begin position="313"/>
        <end position="334"/>
    </location>
</feature>
<organism evidence="9 10">
    <name type="scientific">Pedobacter caeni</name>
    <dbReference type="NCBI Taxonomy" id="288992"/>
    <lineage>
        <taxon>Bacteria</taxon>
        <taxon>Pseudomonadati</taxon>
        <taxon>Bacteroidota</taxon>
        <taxon>Sphingobacteriia</taxon>
        <taxon>Sphingobacteriales</taxon>
        <taxon>Sphingobacteriaceae</taxon>
        <taxon>Pedobacter</taxon>
    </lineage>
</organism>
<keyword evidence="2" id="KW-0813">Transport</keyword>
<dbReference type="OrthoDB" id="5379144at2"/>
<feature type="transmembrane region" description="Helical" evidence="7">
    <location>
        <begin position="56"/>
        <end position="75"/>
    </location>
</feature>
<keyword evidence="6 7" id="KW-0472">Membrane</keyword>
<dbReference type="PROSITE" id="PS50850">
    <property type="entry name" value="MFS"/>
    <property type="match status" value="1"/>
</dbReference>
<dbReference type="RefSeq" id="WP_073233134.1">
    <property type="nucleotide sequence ID" value="NZ_FQUQ01000004.1"/>
</dbReference>
<keyword evidence="10" id="KW-1185">Reference proteome</keyword>
<name>A0A1M5H1J4_9SPHI</name>
<dbReference type="InterPro" id="IPR011701">
    <property type="entry name" value="MFS"/>
</dbReference>
<sequence length="406" mass="45093">MKEFLRLYLDAYRGLSAPAWMLALVMLINRSGAMVIPFLGVYMINHLSFSLEDTGTVLSCFGIGAVAGSFAGGWLTDKVGHFKVQLFSLILTVPMFFLLPELNTVVKLAVGVFVLSLISETFRPANSVSIAYYSKPDNIIRSFSLNRMAMNLGFSIGPALGGFLAAISYTFLFYGNAVAAFFSAVLFFIYFRNRKGVEKKAVDDTVEETVVKERSPYKDVLFMLFSLLCSIFTICFFQLLSTLPLYYRAVYQMTEANIGVILAFSGVVVFLLEMLLVHIAEKRLSPRDIIVLGTLLCGFSFLILNLAHGMWVLYMAMFVLCLAEILAMPFMATITLQRSTIKTRGAYMGINALSVSAAHVFSPFVGTRVAALYGFPVLWWGTAIVLLLTAIGFFFVMKKMKLNTIK</sequence>
<feature type="transmembrane region" description="Helical" evidence="7">
    <location>
        <begin position="20"/>
        <end position="44"/>
    </location>
</feature>
<evidence type="ECO:0000313" key="10">
    <source>
        <dbReference type="Proteomes" id="UP000184287"/>
    </source>
</evidence>
<dbReference type="SUPFAM" id="SSF103473">
    <property type="entry name" value="MFS general substrate transporter"/>
    <property type="match status" value="1"/>
</dbReference>
<dbReference type="GO" id="GO:0022857">
    <property type="term" value="F:transmembrane transporter activity"/>
    <property type="evidence" value="ECO:0007669"/>
    <property type="project" value="InterPro"/>
</dbReference>
<dbReference type="PANTHER" id="PTHR23517:SF3">
    <property type="entry name" value="INTEGRAL MEMBRANE TRANSPORT PROTEIN"/>
    <property type="match status" value="1"/>
</dbReference>
<keyword evidence="4 7" id="KW-0812">Transmembrane</keyword>
<evidence type="ECO:0000256" key="7">
    <source>
        <dbReference type="SAM" id="Phobius"/>
    </source>
</evidence>
<dbReference type="InterPro" id="IPR050171">
    <property type="entry name" value="MFS_Transporters"/>
</dbReference>
<reference evidence="10" key="1">
    <citation type="submission" date="2016-11" db="EMBL/GenBank/DDBJ databases">
        <authorList>
            <person name="Varghese N."/>
            <person name="Submissions S."/>
        </authorList>
    </citation>
    <scope>NUCLEOTIDE SEQUENCE [LARGE SCALE GENOMIC DNA]</scope>
    <source>
        <strain evidence="10">DSM 16990</strain>
    </source>
</reference>
<dbReference type="STRING" id="288992.SAMN04488522_104463"/>
<feature type="transmembrane region" description="Helical" evidence="7">
    <location>
        <begin position="346"/>
        <end position="365"/>
    </location>
</feature>
<dbReference type="GO" id="GO:0005886">
    <property type="term" value="C:plasma membrane"/>
    <property type="evidence" value="ECO:0007669"/>
    <property type="project" value="UniProtKB-SubCell"/>
</dbReference>
<comment type="subcellular location">
    <subcellularLocation>
        <location evidence="1">Cell membrane</location>
        <topology evidence="1">Multi-pass membrane protein</topology>
    </subcellularLocation>
</comment>
<keyword evidence="5 7" id="KW-1133">Transmembrane helix</keyword>
<proteinExistence type="predicted"/>
<evidence type="ECO:0000313" key="9">
    <source>
        <dbReference type="EMBL" id="SHG09810.1"/>
    </source>
</evidence>
<evidence type="ECO:0000256" key="3">
    <source>
        <dbReference type="ARBA" id="ARBA00022475"/>
    </source>
</evidence>
<dbReference type="Pfam" id="PF07690">
    <property type="entry name" value="MFS_1"/>
    <property type="match status" value="1"/>
</dbReference>
<dbReference type="InterPro" id="IPR020846">
    <property type="entry name" value="MFS_dom"/>
</dbReference>
<evidence type="ECO:0000259" key="8">
    <source>
        <dbReference type="PROSITE" id="PS50850"/>
    </source>
</evidence>
<feature type="transmembrane region" description="Helical" evidence="7">
    <location>
        <begin position="148"/>
        <end position="167"/>
    </location>
</feature>
<dbReference type="Gene3D" id="1.20.1250.20">
    <property type="entry name" value="MFS general substrate transporter like domains"/>
    <property type="match status" value="2"/>
</dbReference>
<feature type="transmembrane region" description="Helical" evidence="7">
    <location>
        <begin position="173"/>
        <end position="191"/>
    </location>
</feature>
<keyword evidence="3" id="KW-1003">Cell membrane</keyword>
<dbReference type="AlphaFoldDB" id="A0A1M5H1J4"/>
<accession>A0A1M5H1J4</accession>
<evidence type="ECO:0000256" key="1">
    <source>
        <dbReference type="ARBA" id="ARBA00004651"/>
    </source>
</evidence>
<dbReference type="EMBL" id="FQUQ01000004">
    <property type="protein sequence ID" value="SHG09810.1"/>
    <property type="molecule type" value="Genomic_DNA"/>
</dbReference>
<protein>
    <submittedName>
        <fullName evidence="9">Predicted arabinose efflux permease, MFS family</fullName>
    </submittedName>
</protein>
<feature type="transmembrane region" description="Helical" evidence="7">
    <location>
        <begin position="377"/>
        <end position="397"/>
    </location>
</feature>
<evidence type="ECO:0000256" key="6">
    <source>
        <dbReference type="ARBA" id="ARBA00023136"/>
    </source>
</evidence>
<evidence type="ECO:0000256" key="2">
    <source>
        <dbReference type="ARBA" id="ARBA00022448"/>
    </source>
</evidence>
<gene>
    <name evidence="9" type="ORF">SAMN04488522_104463</name>
</gene>
<feature type="domain" description="Major facilitator superfamily (MFS) profile" evidence="8">
    <location>
        <begin position="18"/>
        <end position="401"/>
    </location>
</feature>
<feature type="transmembrane region" description="Helical" evidence="7">
    <location>
        <begin position="220"/>
        <end position="246"/>
    </location>
</feature>